<proteinExistence type="predicted"/>
<evidence type="ECO:0000313" key="2">
    <source>
        <dbReference type="EMBL" id="SJM33014.1"/>
    </source>
</evidence>
<feature type="region of interest" description="Disordered" evidence="1">
    <location>
        <begin position="1"/>
        <end position="37"/>
    </location>
</feature>
<gene>
    <name evidence="2" type="ORF">BQ8482_330149</name>
</gene>
<feature type="compositionally biased region" description="Basic and acidic residues" evidence="1">
    <location>
        <begin position="20"/>
        <end position="32"/>
    </location>
</feature>
<dbReference type="EMBL" id="FUIG01000041">
    <property type="protein sequence ID" value="SJM33014.1"/>
    <property type="molecule type" value="Genomic_DNA"/>
</dbReference>
<dbReference type="AlphaFoldDB" id="A0A2P9APC6"/>
<dbReference type="Proteomes" id="UP000245698">
    <property type="component" value="Unassembled WGS sequence"/>
</dbReference>
<accession>A0A2P9APC6</accession>
<keyword evidence="3" id="KW-1185">Reference proteome</keyword>
<organism evidence="2 3">
    <name type="scientific">Mesorhizobium delmotii</name>
    <dbReference type="NCBI Taxonomy" id="1631247"/>
    <lineage>
        <taxon>Bacteria</taxon>
        <taxon>Pseudomonadati</taxon>
        <taxon>Pseudomonadota</taxon>
        <taxon>Alphaproteobacteria</taxon>
        <taxon>Hyphomicrobiales</taxon>
        <taxon>Phyllobacteriaceae</taxon>
        <taxon>Mesorhizobium</taxon>
    </lineage>
</organism>
<dbReference type="RefSeq" id="WP_123149826.1">
    <property type="nucleotide sequence ID" value="NZ_FUIG01000041.1"/>
</dbReference>
<feature type="compositionally biased region" description="Basic and acidic residues" evidence="1">
    <location>
        <begin position="1"/>
        <end position="10"/>
    </location>
</feature>
<sequence length="84" mass="9492">MRGAKREVGRPRQTLTAEEEAAREARRREQAKLRGRACRARRKQDKIADAIDGLVTNGDLPAWDDGDPAKVLAALLRRMRLDLN</sequence>
<protein>
    <submittedName>
        <fullName evidence="2">Uncharacterized protein</fullName>
    </submittedName>
</protein>
<name>A0A2P9APC6_9HYPH</name>
<evidence type="ECO:0000256" key="1">
    <source>
        <dbReference type="SAM" id="MobiDB-lite"/>
    </source>
</evidence>
<reference evidence="3" key="1">
    <citation type="submission" date="2016-12" db="EMBL/GenBank/DDBJ databases">
        <authorList>
            <person name="Brunel B."/>
        </authorList>
    </citation>
    <scope>NUCLEOTIDE SEQUENCE [LARGE SCALE GENOMIC DNA]</scope>
</reference>
<evidence type="ECO:0000313" key="3">
    <source>
        <dbReference type="Proteomes" id="UP000245698"/>
    </source>
</evidence>